<comment type="caution">
    <text evidence="8">Lacks conserved residue(s) required for the propagation of feature annotation.</text>
</comment>
<dbReference type="InterPro" id="IPR027417">
    <property type="entry name" value="P-loop_NTPase"/>
</dbReference>
<evidence type="ECO:0000256" key="7">
    <source>
        <dbReference type="ARBA" id="ARBA00022842"/>
    </source>
</evidence>
<dbReference type="Proteomes" id="UP000241436">
    <property type="component" value="Unassembled WGS sequence"/>
</dbReference>
<evidence type="ECO:0000256" key="4">
    <source>
        <dbReference type="ARBA" id="ARBA00022741"/>
    </source>
</evidence>
<keyword evidence="4 8" id="KW-0547">Nucleotide-binding</keyword>
<dbReference type="GO" id="GO:0004141">
    <property type="term" value="F:dethiobiotin synthase activity"/>
    <property type="evidence" value="ECO:0007669"/>
    <property type="project" value="UniProtKB-UniRule"/>
</dbReference>
<feature type="binding site" evidence="8">
    <location>
        <begin position="120"/>
        <end position="123"/>
    </location>
    <ligand>
        <name>ATP</name>
        <dbReference type="ChEBI" id="CHEBI:30616"/>
    </ligand>
</feature>
<comment type="function">
    <text evidence="8">Catalyzes a mechanistically unusual reaction, the ATP-dependent insertion of CO2 between the N7 and N8 nitrogen atoms of 7,8-diaminopelargonic acid (DAPA, also called 7,8-diammoniononanoate) to form a ureido ring.</text>
</comment>
<feature type="binding site" evidence="8">
    <location>
        <begin position="17"/>
        <end position="22"/>
    </location>
    <ligand>
        <name>ATP</name>
        <dbReference type="ChEBI" id="CHEBI:30616"/>
    </ligand>
</feature>
<dbReference type="InterPro" id="IPR004472">
    <property type="entry name" value="DTB_synth_BioD"/>
</dbReference>
<feature type="binding site" evidence="8">
    <location>
        <begin position="180"/>
        <end position="181"/>
    </location>
    <ligand>
        <name>ATP</name>
        <dbReference type="ChEBI" id="CHEBI:30616"/>
    </ligand>
</feature>
<dbReference type="FunFam" id="3.40.50.300:FF:000292">
    <property type="entry name" value="ATP-dependent dethiobiotin synthetase BioD"/>
    <property type="match status" value="1"/>
</dbReference>
<dbReference type="GO" id="GO:0005829">
    <property type="term" value="C:cytosol"/>
    <property type="evidence" value="ECO:0007669"/>
    <property type="project" value="TreeGrafter"/>
</dbReference>
<evidence type="ECO:0000256" key="2">
    <source>
        <dbReference type="ARBA" id="ARBA00022598"/>
    </source>
</evidence>
<dbReference type="Pfam" id="PF13500">
    <property type="entry name" value="AAA_26"/>
    <property type="match status" value="1"/>
</dbReference>
<comment type="similarity">
    <text evidence="8">Belongs to the dethiobiotin synthetase family.</text>
</comment>
<dbReference type="GO" id="GO:0042803">
    <property type="term" value="F:protein homodimerization activity"/>
    <property type="evidence" value="ECO:0007669"/>
    <property type="project" value="UniProtKB-ARBA"/>
</dbReference>
<dbReference type="NCBIfam" id="TIGR00347">
    <property type="entry name" value="bioD"/>
    <property type="match status" value="1"/>
</dbReference>
<reference evidence="9 10" key="1">
    <citation type="submission" date="2017-09" db="EMBL/GenBank/DDBJ databases">
        <title>Bloom of a denitrifying methanotroph, Candidatus Methylomirabilis limnetica, in a deep stratified lake.</title>
        <authorList>
            <person name="Graf J.S."/>
            <person name="Marchant H.K."/>
            <person name="Tienken D."/>
            <person name="Hach P.F."/>
            <person name="Brand A."/>
            <person name="Schubert C.J."/>
            <person name="Kuypers M.M."/>
            <person name="Milucka J."/>
        </authorList>
    </citation>
    <scope>NUCLEOTIDE SEQUENCE [LARGE SCALE GENOMIC DNA]</scope>
    <source>
        <strain evidence="9 10">Zug</strain>
    </source>
</reference>
<evidence type="ECO:0000313" key="10">
    <source>
        <dbReference type="Proteomes" id="UP000241436"/>
    </source>
</evidence>
<dbReference type="PIRSF" id="PIRSF006755">
    <property type="entry name" value="DTB_synth"/>
    <property type="match status" value="1"/>
</dbReference>
<keyword evidence="7 8" id="KW-0460">Magnesium</keyword>
<evidence type="ECO:0000256" key="5">
    <source>
        <dbReference type="ARBA" id="ARBA00022756"/>
    </source>
</evidence>
<dbReference type="AlphaFoldDB" id="A0A2T4TXY4"/>
<keyword evidence="3 8" id="KW-0479">Metal-binding</keyword>
<evidence type="ECO:0000313" key="9">
    <source>
        <dbReference type="EMBL" id="PTL35981.1"/>
    </source>
</evidence>
<dbReference type="EC" id="6.3.3.3" evidence="8"/>
<feature type="binding site" evidence="8">
    <location>
        <position position="21"/>
    </location>
    <ligand>
        <name>Mg(2+)</name>
        <dbReference type="ChEBI" id="CHEBI:18420"/>
    </ligand>
</feature>
<keyword evidence="5 8" id="KW-0093">Biotin biosynthesis</keyword>
<protein>
    <recommendedName>
        <fullName evidence="8">ATP-dependent dethiobiotin synthetase BioD</fullName>
        <ecNumber evidence="8">6.3.3.3</ecNumber>
    </recommendedName>
    <alternativeName>
        <fullName evidence="8">DTB synthetase</fullName>
        <shortName evidence="8">DTBS</shortName>
    </alternativeName>
    <alternativeName>
        <fullName evidence="8">Dethiobiotin synthase</fullName>
    </alternativeName>
</protein>
<evidence type="ECO:0000256" key="6">
    <source>
        <dbReference type="ARBA" id="ARBA00022840"/>
    </source>
</evidence>
<feature type="binding site" evidence="8">
    <location>
        <position position="59"/>
    </location>
    <ligand>
        <name>ATP</name>
        <dbReference type="ChEBI" id="CHEBI:30616"/>
    </ligand>
</feature>
<dbReference type="UniPathway" id="UPA00078">
    <property type="reaction ID" value="UER00161"/>
</dbReference>
<gene>
    <name evidence="8 9" type="primary">bioD</name>
    <name evidence="9" type="ORF">CLG94_06715</name>
</gene>
<dbReference type="HAMAP" id="MF_00336">
    <property type="entry name" value="BioD"/>
    <property type="match status" value="1"/>
</dbReference>
<feature type="binding site" evidence="8">
    <location>
        <begin position="210"/>
        <end position="212"/>
    </location>
    <ligand>
        <name>ATP</name>
        <dbReference type="ChEBI" id="CHEBI:30616"/>
    </ligand>
</feature>
<dbReference type="SUPFAM" id="SSF52540">
    <property type="entry name" value="P-loop containing nucleoside triphosphate hydrolases"/>
    <property type="match status" value="1"/>
</dbReference>
<feature type="binding site" evidence="8">
    <location>
        <position position="46"/>
    </location>
    <ligand>
        <name>substrate</name>
    </ligand>
</feature>
<keyword evidence="2 8" id="KW-0436">Ligase</keyword>
<evidence type="ECO:0000256" key="3">
    <source>
        <dbReference type="ARBA" id="ARBA00022723"/>
    </source>
</evidence>
<comment type="subunit">
    <text evidence="8">Homodimer.</text>
</comment>
<reference evidence="10" key="2">
    <citation type="journal article" date="2018" name="Environ. Microbiol.">
        <title>Bloom of a denitrifying methanotroph, 'Candidatus Methylomirabilis limnetica', in a deep stratified lake.</title>
        <authorList>
            <person name="Graf J.S."/>
            <person name="Mayr M.J."/>
            <person name="Marchant H.K."/>
            <person name="Tienken D."/>
            <person name="Hach P.F."/>
            <person name="Brand A."/>
            <person name="Schubert C.J."/>
            <person name="Kuypers M.M."/>
            <person name="Milucka J."/>
        </authorList>
    </citation>
    <scope>NUCLEOTIDE SEQUENCE [LARGE SCALE GENOMIC DNA]</scope>
    <source>
        <strain evidence="10">Zug</strain>
    </source>
</reference>
<organism evidence="9 10">
    <name type="scientific">Candidatus Methylomirabilis limnetica</name>
    <dbReference type="NCBI Taxonomy" id="2033718"/>
    <lineage>
        <taxon>Bacteria</taxon>
        <taxon>Candidatus Methylomirabilota</taxon>
        <taxon>Candidatus Methylomirabilia</taxon>
        <taxon>Candidatus Methylomirabilales</taxon>
        <taxon>Candidatus Methylomirabilaceae</taxon>
        <taxon>Candidatus Methylomirabilis</taxon>
    </lineage>
</organism>
<keyword evidence="10" id="KW-1185">Reference proteome</keyword>
<feature type="active site" evidence="8">
    <location>
        <position position="42"/>
    </location>
</feature>
<dbReference type="GO" id="GO:0000287">
    <property type="term" value="F:magnesium ion binding"/>
    <property type="evidence" value="ECO:0007669"/>
    <property type="project" value="UniProtKB-UniRule"/>
</dbReference>
<dbReference type="EMBL" id="NVQC01000020">
    <property type="protein sequence ID" value="PTL35981.1"/>
    <property type="molecule type" value="Genomic_DNA"/>
</dbReference>
<dbReference type="PANTHER" id="PTHR43210">
    <property type="entry name" value="DETHIOBIOTIN SYNTHETASE"/>
    <property type="match status" value="1"/>
</dbReference>
<proteinExistence type="inferred from homology"/>
<keyword evidence="6 8" id="KW-0067">ATP-binding</keyword>
<dbReference type="Gene3D" id="3.40.50.300">
    <property type="entry name" value="P-loop containing nucleotide triphosphate hydrolases"/>
    <property type="match status" value="1"/>
</dbReference>
<sequence length="247" mass="26779">MKAERRTGLFVAGTDTGVGKTLITAGLSHALRILGIDVGVMKPVETGCPTKAGRLRPLDALTLREAAGSRDAIDLINPYRFHEPLAPMVAAERSGRYIDVGRLEERFTRLADRHSVVLVEGAGGLLAPITEETSCLDLAVRLQLPLLVVIGSRLGALNHARLTVEAALHVRIPVAGVFLNHFHVDRSAARTTNLSALRRLLPVPLLGEIPHLSSKKGQALWCHPILQRLLARSLRQILPETIARGET</sequence>
<comment type="catalytic activity">
    <reaction evidence="8">
        <text>(7R,8S)-7,8-diammoniononanoate + CO2 + ATP = (4R,5S)-dethiobiotin + ADP + phosphate + 3 H(+)</text>
        <dbReference type="Rhea" id="RHEA:15805"/>
        <dbReference type="ChEBI" id="CHEBI:15378"/>
        <dbReference type="ChEBI" id="CHEBI:16526"/>
        <dbReference type="ChEBI" id="CHEBI:30616"/>
        <dbReference type="ChEBI" id="CHEBI:43474"/>
        <dbReference type="ChEBI" id="CHEBI:149469"/>
        <dbReference type="ChEBI" id="CHEBI:149473"/>
        <dbReference type="ChEBI" id="CHEBI:456216"/>
        <dbReference type="EC" id="6.3.3.3"/>
    </reaction>
</comment>
<comment type="pathway">
    <text evidence="8">Cofactor biosynthesis; biotin biosynthesis; biotin from 7,8-diaminononanoate: step 1/2.</text>
</comment>
<dbReference type="RefSeq" id="WP_107562103.1">
    <property type="nucleotide sequence ID" value="NZ_NVQC01000020.1"/>
</dbReference>
<keyword evidence="1 8" id="KW-0963">Cytoplasm</keyword>
<name>A0A2T4TXY4_9BACT</name>
<comment type="cofactor">
    <cofactor evidence="8">
        <name>Mg(2+)</name>
        <dbReference type="ChEBI" id="CHEBI:18420"/>
    </cofactor>
</comment>
<dbReference type="OrthoDB" id="9802097at2"/>
<evidence type="ECO:0000256" key="1">
    <source>
        <dbReference type="ARBA" id="ARBA00022490"/>
    </source>
</evidence>
<dbReference type="GO" id="GO:0005524">
    <property type="term" value="F:ATP binding"/>
    <property type="evidence" value="ECO:0007669"/>
    <property type="project" value="UniProtKB-UniRule"/>
</dbReference>
<feature type="binding site" evidence="8">
    <location>
        <position position="59"/>
    </location>
    <ligand>
        <name>Mg(2+)</name>
        <dbReference type="ChEBI" id="CHEBI:18420"/>
    </ligand>
</feature>
<dbReference type="PANTHER" id="PTHR43210:SF5">
    <property type="entry name" value="DETHIOBIOTIN SYNTHETASE"/>
    <property type="match status" value="1"/>
</dbReference>
<dbReference type="CDD" id="cd03109">
    <property type="entry name" value="DTBS"/>
    <property type="match status" value="1"/>
</dbReference>
<comment type="subcellular location">
    <subcellularLocation>
        <location evidence="8">Cytoplasm</location>
    </subcellularLocation>
</comment>
<accession>A0A2T4TXY4</accession>
<dbReference type="GO" id="GO:0009102">
    <property type="term" value="P:biotin biosynthetic process"/>
    <property type="evidence" value="ECO:0007669"/>
    <property type="project" value="UniProtKB-UniRule"/>
</dbReference>
<evidence type="ECO:0000256" key="8">
    <source>
        <dbReference type="HAMAP-Rule" id="MF_00336"/>
    </source>
</evidence>
<feature type="binding site" evidence="8">
    <location>
        <position position="120"/>
    </location>
    <ligand>
        <name>Mg(2+)</name>
        <dbReference type="ChEBI" id="CHEBI:18420"/>
    </ligand>
</feature>
<comment type="caution">
    <text evidence="9">The sequence shown here is derived from an EMBL/GenBank/DDBJ whole genome shotgun (WGS) entry which is preliminary data.</text>
</comment>